<accession>A0ABS7GC16</accession>
<sequence>MPGSIVPISRDLKSASDNLWIIEIFQPKICIFIALLHVFSPLLLSAQQQHRLIVSVMDQRDSIRITNVAITLVGAAGNAISTGITDKEGFCALDATGATRIYCKIAGYSNYNADLPPSRVDTLICWISKNTVSLKSVEIFEKQVISDVGKLVYKVRQDQFSRGQSSTELLRKLPGVIVVGEQIKLHGQTGVLILIDGKGEHRTTRQQQAILASLTADQLDKVEIMTMPSARYDAGINAVINIITKKERGNSNIRATYSQPFYMTANNAGFGYHSGAGAANLNLKIRRVSCTWIMSTENTLNTTQSAGWFATDKGFRYNDLRKSDVAAFRITQDLNLDYTINSRSSVGLNVNMRQAPSSISNTTERYIFPKDSVTEINNMNTRKQHTFQSTINYKYILDTAKKSTLCFSGTWSASPDDSRNVLYRQTDASSRSLMQNIINSHTDIFSATVIFTDVIKTKHLSTEFGIKSNQLRNNTNQQYDSSVLSDFHYNEQINSAFFSARWKFGKWRMATELRGEQLQSKAQYQETAATDEYIRRDYWKLYPNLLLQYDVNKELEVSVGYTKRVRRPFMGDMNPTRRTTNALMTQEGSIDFMPSFVNRVEGQLLYKQSAVTLRYESLNNRRVFVPTDDPFEYKAINMTRFESFGISMNQSVQILKNFTSNITVDYFYSRYLQPGSFNTSTNLFEVSMDNEWTIDKKTRLLISAYYNARMYLEYSMYNQLLSTSCTVKRILLKNKLFLQLSVSDPFGVEKVRSRSIYPNQSMSVDAVTNNRRFSLQLLYSFPFGHKVKLQSYRTKNEGEIRGY</sequence>
<dbReference type="SUPFAM" id="SSF56935">
    <property type="entry name" value="Porins"/>
    <property type="match status" value="1"/>
</dbReference>
<evidence type="ECO:0000313" key="6">
    <source>
        <dbReference type="Proteomes" id="UP000812961"/>
    </source>
</evidence>
<evidence type="ECO:0000256" key="3">
    <source>
        <dbReference type="ARBA" id="ARBA00023237"/>
    </source>
</evidence>
<dbReference type="Proteomes" id="UP000812961">
    <property type="component" value="Unassembled WGS sequence"/>
</dbReference>
<dbReference type="EMBL" id="JAICCF010000002">
    <property type="protein sequence ID" value="MBW8685223.1"/>
    <property type="molecule type" value="Genomic_DNA"/>
</dbReference>
<keyword evidence="3" id="KW-0998">Cell outer membrane</keyword>
<name>A0ABS7GC16_9BACT</name>
<dbReference type="Gene3D" id="2.40.170.20">
    <property type="entry name" value="TonB-dependent receptor, beta-barrel domain"/>
    <property type="match status" value="1"/>
</dbReference>
<evidence type="ECO:0000256" key="2">
    <source>
        <dbReference type="ARBA" id="ARBA00023136"/>
    </source>
</evidence>
<evidence type="ECO:0000313" key="5">
    <source>
        <dbReference type="EMBL" id="MBW8685223.1"/>
    </source>
</evidence>
<comment type="caution">
    <text evidence="5">The sequence shown here is derived from an EMBL/GenBank/DDBJ whole genome shotgun (WGS) entry which is preliminary data.</text>
</comment>
<dbReference type="Gene3D" id="2.170.130.10">
    <property type="entry name" value="TonB-dependent receptor, plug domain"/>
    <property type="match status" value="1"/>
</dbReference>
<proteinExistence type="predicted"/>
<feature type="domain" description="Outer membrane protein beta-barrel" evidence="4">
    <location>
        <begin position="401"/>
        <end position="779"/>
    </location>
</feature>
<dbReference type="Pfam" id="PF14905">
    <property type="entry name" value="OMP_b-brl_3"/>
    <property type="match status" value="1"/>
</dbReference>
<protein>
    <submittedName>
        <fullName evidence="5">Outer membrane beta-barrel protein</fullName>
    </submittedName>
</protein>
<reference evidence="5 6" key="1">
    <citation type="submission" date="2021-08" db="EMBL/GenBank/DDBJ databases">
        <title>The genome sequence of Chitinophaga sp. B61.</title>
        <authorList>
            <person name="Zhang X."/>
        </authorList>
    </citation>
    <scope>NUCLEOTIDE SEQUENCE [LARGE SCALE GENOMIC DNA]</scope>
    <source>
        <strain evidence="5 6">B61</strain>
    </source>
</reference>
<comment type="subcellular location">
    <subcellularLocation>
        <location evidence="1">Cell outer membrane</location>
    </subcellularLocation>
</comment>
<evidence type="ECO:0000256" key="1">
    <source>
        <dbReference type="ARBA" id="ARBA00004442"/>
    </source>
</evidence>
<dbReference type="InterPro" id="IPR036942">
    <property type="entry name" value="Beta-barrel_TonB_sf"/>
</dbReference>
<gene>
    <name evidence="5" type="ORF">K1Y79_12875</name>
</gene>
<dbReference type="RefSeq" id="WP_220250446.1">
    <property type="nucleotide sequence ID" value="NZ_JAICCF010000002.1"/>
</dbReference>
<evidence type="ECO:0000259" key="4">
    <source>
        <dbReference type="Pfam" id="PF14905"/>
    </source>
</evidence>
<keyword evidence="6" id="KW-1185">Reference proteome</keyword>
<dbReference type="InterPro" id="IPR037066">
    <property type="entry name" value="Plug_dom_sf"/>
</dbReference>
<organism evidence="5 6">
    <name type="scientific">Chitinophaga rhizophila</name>
    <dbReference type="NCBI Taxonomy" id="2866212"/>
    <lineage>
        <taxon>Bacteria</taxon>
        <taxon>Pseudomonadati</taxon>
        <taxon>Bacteroidota</taxon>
        <taxon>Chitinophagia</taxon>
        <taxon>Chitinophagales</taxon>
        <taxon>Chitinophagaceae</taxon>
        <taxon>Chitinophaga</taxon>
    </lineage>
</organism>
<keyword evidence="2" id="KW-0472">Membrane</keyword>
<dbReference type="InterPro" id="IPR041700">
    <property type="entry name" value="OMP_b-brl_3"/>
</dbReference>